<protein>
    <recommendedName>
        <fullName evidence="3">Methionyl-tRNA formyltransferase</fullName>
        <ecNumber evidence="2">2.1.2.9</ecNumber>
    </recommendedName>
</protein>
<evidence type="ECO:0000313" key="7">
    <source>
        <dbReference type="EMBL" id="MBW4432150.1"/>
    </source>
</evidence>
<evidence type="ECO:0000256" key="2">
    <source>
        <dbReference type="ARBA" id="ARBA00012261"/>
    </source>
</evidence>
<name>A0A9E3LTP1_9NOST</name>
<dbReference type="Pfam" id="PF00551">
    <property type="entry name" value="Formyl_trans_N"/>
    <property type="match status" value="1"/>
</dbReference>
<evidence type="ECO:0000313" key="8">
    <source>
        <dbReference type="Proteomes" id="UP000813215"/>
    </source>
</evidence>
<dbReference type="Gene3D" id="3.10.25.10">
    <property type="entry name" value="Formyl transferase, C-terminal domain"/>
    <property type="match status" value="1"/>
</dbReference>
<dbReference type="AlphaFoldDB" id="A0A9E3LTP1"/>
<dbReference type="SUPFAM" id="SSF53328">
    <property type="entry name" value="Formyltransferase"/>
    <property type="match status" value="1"/>
</dbReference>
<dbReference type="Gene3D" id="3.40.50.170">
    <property type="entry name" value="Formyl transferase, N-terminal domain"/>
    <property type="match status" value="1"/>
</dbReference>
<dbReference type="PANTHER" id="PTHR11138">
    <property type="entry name" value="METHIONYL-TRNA FORMYLTRANSFERASE"/>
    <property type="match status" value="1"/>
</dbReference>
<dbReference type="InterPro" id="IPR002376">
    <property type="entry name" value="Formyl_transf_N"/>
</dbReference>
<evidence type="ECO:0000259" key="6">
    <source>
        <dbReference type="Pfam" id="PF02911"/>
    </source>
</evidence>
<dbReference type="Proteomes" id="UP000813215">
    <property type="component" value="Unassembled WGS sequence"/>
</dbReference>
<evidence type="ECO:0000259" key="5">
    <source>
        <dbReference type="Pfam" id="PF00551"/>
    </source>
</evidence>
<accession>A0A9E3LTP1</accession>
<dbReference type="InterPro" id="IPR005793">
    <property type="entry name" value="Formyl_trans_C"/>
</dbReference>
<dbReference type="InterPro" id="IPR036477">
    <property type="entry name" value="Formyl_transf_N_sf"/>
</dbReference>
<dbReference type="GO" id="GO:0005829">
    <property type="term" value="C:cytosol"/>
    <property type="evidence" value="ECO:0007669"/>
    <property type="project" value="TreeGrafter"/>
</dbReference>
<evidence type="ECO:0000256" key="1">
    <source>
        <dbReference type="ARBA" id="ARBA00002606"/>
    </source>
</evidence>
<dbReference type="CDD" id="cd08702">
    <property type="entry name" value="Arna_FMT_C"/>
    <property type="match status" value="1"/>
</dbReference>
<feature type="domain" description="Formyl transferase N-terminal" evidence="5">
    <location>
        <begin position="37"/>
        <end position="169"/>
    </location>
</feature>
<comment type="catalytic activity">
    <reaction evidence="4">
        <text>L-methionyl-tRNA(fMet) + (6R)-10-formyltetrahydrofolate = N-formyl-L-methionyl-tRNA(fMet) + (6S)-5,6,7,8-tetrahydrofolate + H(+)</text>
        <dbReference type="Rhea" id="RHEA:24380"/>
        <dbReference type="Rhea" id="RHEA-COMP:9952"/>
        <dbReference type="Rhea" id="RHEA-COMP:9953"/>
        <dbReference type="ChEBI" id="CHEBI:15378"/>
        <dbReference type="ChEBI" id="CHEBI:57453"/>
        <dbReference type="ChEBI" id="CHEBI:78530"/>
        <dbReference type="ChEBI" id="CHEBI:78844"/>
        <dbReference type="ChEBI" id="CHEBI:195366"/>
        <dbReference type="EC" id="2.1.2.9"/>
    </reaction>
</comment>
<comment type="function">
    <text evidence="1">Attaches a formyl group to the free amino group of methionyl-tRNA(fMet). The formyl group appears to play a dual role in the initiator identity of N-formylmethionyl-tRNA by promoting its recognition by IF2 and preventing the misappropriation of this tRNA by the elongation apparatus.</text>
</comment>
<dbReference type="EC" id="2.1.2.9" evidence="2"/>
<dbReference type="GO" id="GO:0004479">
    <property type="term" value="F:methionyl-tRNA formyltransferase activity"/>
    <property type="evidence" value="ECO:0007669"/>
    <property type="project" value="UniProtKB-EC"/>
</dbReference>
<proteinExistence type="predicted"/>
<reference evidence="7" key="2">
    <citation type="journal article" date="2022" name="Microbiol. Resour. Announc.">
        <title>Metagenome Sequencing to Explore Phylogenomics of Terrestrial Cyanobacteria.</title>
        <authorList>
            <person name="Ward R.D."/>
            <person name="Stajich J.E."/>
            <person name="Johansen J.R."/>
            <person name="Huntemann M."/>
            <person name="Clum A."/>
            <person name="Foster B."/>
            <person name="Foster B."/>
            <person name="Roux S."/>
            <person name="Palaniappan K."/>
            <person name="Varghese N."/>
            <person name="Mukherjee S."/>
            <person name="Reddy T.B.K."/>
            <person name="Daum C."/>
            <person name="Copeland A."/>
            <person name="Chen I.A."/>
            <person name="Ivanova N.N."/>
            <person name="Kyrpides N.C."/>
            <person name="Shapiro N."/>
            <person name="Eloe-Fadrosh E.A."/>
            <person name="Pietrasiak N."/>
        </authorList>
    </citation>
    <scope>NUCLEOTIDE SEQUENCE</scope>
    <source>
        <strain evidence="7">HA4357-MV3</strain>
    </source>
</reference>
<comment type="caution">
    <text evidence="7">The sequence shown here is derived from an EMBL/GenBank/DDBJ whole genome shotgun (WGS) entry which is preliminary data.</text>
</comment>
<organism evidence="7 8">
    <name type="scientific">Pelatocladus maniniholoensis HA4357-MV3</name>
    <dbReference type="NCBI Taxonomy" id="1117104"/>
    <lineage>
        <taxon>Bacteria</taxon>
        <taxon>Bacillati</taxon>
        <taxon>Cyanobacteriota</taxon>
        <taxon>Cyanophyceae</taxon>
        <taxon>Nostocales</taxon>
        <taxon>Nostocaceae</taxon>
        <taxon>Pelatocladus</taxon>
    </lineage>
</organism>
<evidence type="ECO:0000256" key="3">
    <source>
        <dbReference type="ARBA" id="ARBA00016014"/>
    </source>
</evidence>
<gene>
    <name evidence="7" type="ORF">KME28_10565</name>
</gene>
<reference evidence="7" key="1">
    <citation type="submission" date="2021-05" db="EMBL/GenBank/DDBJ databases">
        <authorList>
            <person name="Pietrasiak N."/>
            <person name="Ward R."/>
            <person name="Stajich J.E."/>
            <person name="Kurbessoian T."/>
        </authorList>
    </citation>
    <scope>NUCLEOTIDE SEQUENCE</scope>
    <source>
        <strain evidence="7">HA4357-MV3</strain>
    </source>
</reference>
<dbReference type="EMBL" id="JAHHHW010000081">
    <property type="protein sequence ID" value="MBW4432150.1"/>
    <property type="molecule type" value="Genomic_DNA"/>
</dbReference>
<feature type="domain" description="Formyl transferase C-terminal" evidence="6">
    <location>
        <begin position="196"/>
        <end position="295"/>
    </location>
</feature>
<sequence>MSNVLLIGLGTTSLTALESLIPNSKVQGIVRNIDPKSNTNDPVVNLAQQNDIPIFINTSQSEIKSLILKLQPDCVVVSSYNQILPPELIELSAFINVHYSPLPQYRGRANVNWAIINDEPCAAITIHKISPELDEGNILFQQLIPIHFDNTVADIYNNLNDIQRQYLGETVVKALHGYEGIPQNNSEATYCCTRLPEDGEINWSKSTRQIDCFIRALVSPFPGAYTYFQGKKLLIWQAKPIENPPIYVGRIPGRIISRSKSEGYIDVLSGDGVIRILEVQWEQEERTAAANVIKSVKSTLGLSKFDLLNRIQVLEEEITNLKGAYTK</sequence>
<dbReference type="SUPFAM" id="SSF50486">
    <property type="entry name" value="FMT C-terminal domain-like"/>
    <property type="match status" value="1"/>
</dbReference>
<dbReference type="Pfam" id="PF02911">
    <property type="entry name" value="Formyl_trans_C"/>
    <property type="match status" value="1"/>
</dbReference>
<dbReference type="InterPro" id="IPR037022">
    <property type="entry name" value="Formyl_trans_C_sf"/>
</dbReference>
<dbReference type="PANTHER" id="PTHR11138:SF5">
    <property type="entry name" value="METHIONYL-TRNA FORMYLTRANSFERASE, MITOCHONDRIAL"/>
    <property type="match status" value="1"/>
</dbReference>
<dbReference type="InterPro" id="IPR011034">
    <property type="entry name" value="Formyl_transferase-like_C_sf"/>
</dbReference>
<evidence type="ECO:0000256" key="4">
    <source>
        <dbReference type="ARBA" id="ARBA00048558"/>
    </source>
</evidence>